<name>A0A6M0K738_9GAMM</name>
<evidence type="ECO:0000256" key="1">
    <source>
        <dbReference type="SAM" id="MobiDB-lite"/>
    </source>
</evidence>
<dbReference type="AlphaFoldDB" id="A0A6M0K738"/>
<sequence length="190" mass="21107">MKRRRQRKCLHCGELFHPDARNAYHQRYCGKAERRRASKAASQRRWLGKAANRDYFRGPDNVARVRAWRAEHPGYGRRKGALEAAALQDVCTRQVLEKTGESEVFTQTALQDLFHAQPIVLIRLIASLTGSALQEDIARSTRRFQQLGQDILSGGMPRVGEACDAQIPVDSIPPAPGTAPVQLGRSAPGP</sequence>
<keyword evidence="3" id="KW-1185">Reference proteome</keyword>
<organism evidence="2 3">
    <name type="scientific">Thiorhodococcus minor</name>
    <dbReference type="NCBI Taxonomy" id="57489"/>
    <lineage>
        <taxon>Bacteria</taxon>
        <taxon>Pseudomonadati</taxon>
        <taxon>Pseudomonadota</taxon>
        <taxon>Gammaproteobacteria</taxon>
        <taxon>Chromatiales</taxon>
        <taxon>Chromatiaceae</taxon>
        <taxon>Thiorhodococcus</taxon>
    </lineage>
</organism>
<evidence type="ECO:0000313" key="3">
    <source>
        <dbReference type="Proteomes" id="UP000483379"/>
    </source>
</evidence>
<dbReference type="RefSeq" id="WP_164456626.1">
    <property type="nucleotide sequence ID" value="NZ_JAAIJQ010000211.1"/>
</dbReference>
<protein>
    <submittedName>
        <fullName evidence="2">Uncharacterized protein</fullName>
    </submittedName>
</protein>
<evidence type="ECO:0000313" key="2">
    <source>
        <dbReference type="EMBL" id="NEV65309.1"/>
    </source>
</evidence>
<accession>A0A6M0K738</accession>
<gene>
    <name evidence="2" type="ORF">G3446_26355</name>
</gene>
<reference evidence="2 3" key="1">
    <citation type="submission" date="2020-02" db="EMBL/GenBank/DDBJ databases">
        <title>Genome sequences of Thiorhodococcus mannitoliphagus and Thiorhodococcus minor, purple sulfur photosynthetic bacteria in the gammaproteobacterial family, Chromatiaceae.</title>
        <authorList>
            <person name="Aviles F.A."/>
            <person name="Meyer T.E."/>
            <person name="Kyndt J.A."/>
        </authorList>
    </citation>
    <scope>NUCLEOTIDE SEQUENCE [LARGE SCALE GENOMIC DNA]</scope>
    <source>
        <strain evidence="2 3">DSM 11518</strain>
    </source>
</reference>
<dbReference type="EMBL" id="JAAIJQ010000211">
    <property type="protein sequence ID" value="NEV65309.1"/>
    <property type="molecule type" value="Genomic_DNA"/>
</dbReference>
<feature type="region of interest" description="Disordered" evidence="1">
    <location>
        <begin position="171"/>
        <end position="190"/>
    </location>
</feature>
<proteinExistence type="predicted"/>
<comment type="caution">
    <text evidence="2">The sequence shown here is derived from an EMBL/GenBank/DDBJ whole genome shotgun (WGS) entry which is preliminary data.</text>
</comment>
<dbReference type="Proteomes" id="UP000483379">
    <property type="component" value="Unassembled WGS sequence"/>
</dbReference>